<dbReference type="RefSeq" id="WP_248358063.1">
    <property type="nucleotide sequence ID" value="NZ_AP025591.1"/>
</dbReference>
<evidence type="ECO:0000313" key="1">
    <source>
        <dbReference type="EMBL" id="BDG01486.1"/>
    </source>
</evidence>
<reference evidence="2" key="1">
    <citation type="journal article" date="2022" name="Int. J. Syst. Evol. Microbiol.">
        <title>Anaeromyxobacter oryzae sp. nov., Anaeromyxobacter diazotrophicus sp. nov. and Anaeromyxobacter paludicola sp. nov., isolated from paddy soils.</title>
        <authorList>
            <person name="Itoh H."/>
            <person name="Xu Z."/>
            <person name="Mise K."/>
            <person name="Masuda Y."/>
            <person name="Ushijima N."/>
            <person name="Hayakawa C."/>
            <person name="Shiratori Y."/>
            <person name="Senoo K."/>
        </authorList>
    </citation>
    <scope>NUCLEOTIDE SEQUENCE [LARGE SCALE GENOMIC DNA]</scope>
    <source>
        <strain evidence="2">Red232</strain>
    </source>
</reference>
<proteinExistence type="predicted"/>
<dbReference type="Proteomes" id="UP001162891">
    <property type="component" value="Chromosome"/>
</dbReference>
<name>A0ABM7WPV4_9BACT</name>
<gene>
    <name evidence="1" type="ORF">AMOR_04820</name>
</gene>
<protein>
    <submittedName>
        <fullName evidence="1">Uncharacterized protein</fullName>
    </submittedName>
</protein>
<evidence type="ECO:0000313" key="2">
    <source>
        <dbReference type="Proteomes" id="UP001162891"/>
    </source>
</evidence>
<sequence>MLAVAGAGHQVMQVRQLLGIQRRVEAHRFRTIDRFMPERDIRERAEAVVRAPAELVFEVARSMDVQSIPLVHAIFWARSKLLRATAPPREPKGIVEETLGLGWGVLSERPGREIVMGAFTRPWEANVVFTALPPDRFAAFADPGVVKIAWTIEAEPVGAARTRIATETRAVATDDDARRRFRRYWRRFGAGAVLIRWLILARVRHEAERRHRATSTGPVEGRGGVDQ</sequence>
<dbReference type="EMBL" id="AP025591">
    <property type="protein sequence ID" value="BDG01486.1"/>
    <property type="molecule type" value="Genomic_DNA"/>
</dbReference>
<keyword evidence="2" id="KW-1185">Reference proteome</keyword>
<accession>A0ABM7WPV4</accession>
<organism evidence="1 2">
    <name type="scientific">Anaeromyxobacter oryzae</name>
    <dbReference type="NCBI Taxonomy" id="2918170"/>
    <lineage>
        <taxon>Bacteria</taxon>
        <taxon>Pseudomonadati</taxon>
        <taxon>Myxococcota</taxon>
        <taxon>Myxococcia</taxon>
        <taxon>Myxococcales</taxon>
        <taxon>Cystobacterineae</taxon>
        <taxon>Anaeromyxobacteraceae</taxon>
        <taxon>Anaeromyxobacter</taxon>
    </lineage>
</organism>